<dbReference type="SMART" id="SM01034">
    <property type="entry name" value="BLUF"/>
    <property type="match status" value="1"/>
</dbReference>
<dbReference type="InterPro" id="IPR007024">
    <property type="entry name" value="BLUF_domain"/>
</dbReference>
<organism evidence="2 3">
    <name type="scientific">Candidatus Thermochlorobacter aerophilus</name>
    <dbReference type="NCBI Taxonomy" id="1868324"/>
    <lineage>
        <taxon>Bacteria</taxon>
        <taxon>Pseudomonadati</taxon>
        <taxon>Chlorobiota</taxon>
        <taxon>Chlorobiia</taxon>
        <taxon>Chlorobiales</taxon>
        <taxon>Candidatus Thermochlorobacteriaceae</taxon>
        <taxon>Candidatus Thermochlorobacter</taxon>
    </lineage>
</organism>
<feature type="domain" description="BLUF" evidence="1">
    <location>
        <begin position="3"/>
        <end position="94"/>
    </location>
</feature>
<sequence length="145" mass="16731">MQLYRLVYYSEAAENLTLQDVKSIAEKASIKNATLLISGALLYCEGKFLQVLEGGIRPVNKLFDTILQDKRHKNVNLIYFSRVSKREFEGWNMSLAFFPTSRDFFPEYIKYSGDLSFDPLSLDGEVCVELLRRLLERKKHAVPTT</sequence>
<dbReference type="EMBL" id="PHFL01000008">
    <property type="protein sequence ID" value="RFM25176.1"/>
    <property type="molecule type" value="Genomic_DNA"/>
</dbReference>
<dbReference type="GO" id="GO:0009882">
    <property type="term" value="F:blue light photoreceptor activity"/>
    <property type="evidence" value="ECO:0007669"/>
    <property type="project" value="InterPro"/>
</dbReference>
<accession>A0A395M358</accession>
<gene>
    <name evidence="2" type="ORF">D0433_01955</name>
</gene>
<name>A0A395M358_9BACT</name>
<reference evidence="2 3" key="1">
    <citation type="journal article" date="2011" name="ISME J.">
        <title>Community ecology of hot spring cyanobacterial mats: predominant populations and their functional potential.</title>
        <authorList>
            <person name="Klatt C.G."/>
            <person name="Wood J.M."/>
            <person name="Rusch D.B."/>
            <person name="Bateson M.M."/>
            <person name="Hamamura N."/>
            <person name="Heidelberg J.F."/>
            <person name="Grossman A.R."/>
            <person name="Bhaya D."/>
            <person name="Cohan F.M."/>
            <person name="Kuhl M."/>
            <person name="Bryant D.A."/>
            <person name="Ward D.M."/>
        </authorList>
    </citation>
    <scope>NUCLEOTIDE SEQUENCE [LARGE SCALE GENOMIC DNA]</scope>
    <source>
        <strain evidence="2">OS</strain>
    </source>
</reference>
<evidence type="ECO:0000313" key="3">
    <source>
        <dbReference type="Proteomes" id="UP000266389"/>
    </source>
</evidence>
<dbReference type="GO" id="GO:0071949">
    <property type="term" value="F:FAD binding"/>
    <property type="evidence" value="ECO:0007669"/>
    <property type="project" value="InterPro"/>
</dbReference>
<dbReference type="Proteomes" id="UP000266389">
    <property type="component" value="Unassembled WGS sequence"/>
</dbReference>
<dbReference type="Gene3D" id="3.30.70.100">
    <property type="match status" value="1"/>
</dbReference>
<dbReference type="PROSITE" id="PS50925">
    <property type="entry name" value="BLUF"/>
    <property type="match status" value="1"/>
</dbReference>
<dbReference type="SUPFAM" id="SSF54975">
    <property type="entry name" value="Acylphosphatase/BLUF domain-like"/>
    <property type="match status" value="1"/>
</dbReference>
<evidence type="ECO:0000259" key="1">
    <source>
        <dbReference type="PROSITE" id="PS50925"/>
    </source>
</evidence>
<comment type="caution">
    <text evidence="2">The sequence shown here is derived from an EMBL/GenBank/DDBJ whole genome shotgun (WGS) entry which is preliminary data.</text>
</comment>
<proteinExistence type="predicted"/>
<protein>
    <submittedName>
        <fullName evidence="2">BLUF domain-containing protein</fullName>
    </submittedName>
</protein>
<dbReference type="Pfam" id="PF04940">
    <property type="entry name" value="BLUF"/>
    <property type="match status" value="1"/>
</dbReference>
<dbReference type="AlphaFoldDB" id="A0A395M358"/>
<evidence type="ECO:0000313" key="2">
    <source>
        <dbReference type="EMBL" id="RFM25176.1"/>
    </source>
</evidence>
<dbReference type="InterPro" id="IPR036046">
    <property type="entry name" value="Acylphosphatase-like_dom_sf"/>
</dbReference>